<dbReference type="EMBL" id="QKYT01000351">
    <property type="protein sequence ID" value="RIA86662.1"/>
    <property type="molecule type" value="Genomic_DNA"/>
</dbReference>
<dbReference type="AlphaFoldDB" id="A0A397SLY2"/>
<evidence type="ECO:0000313" key="1">
    <source>
        <dbReference type="EMBL" id="RIA86662.1"/>
    </source>
</evidence>
<keyword evidence="2" id="KW-1185">Reference proteome</keyword>
<reference evidence="1 2" key="1">
    <citation type="submission" date="2018-06" db="EMBL/GenBank/DDBJ databases">
        <title>Comparative genomics reveals the genomic features of Rhizophagus irregularis, R. cerebriforme, R. diaphanum and Gigaspora rosea, and their symbiotic lifestyle signature.</title>
        <authorList>
            <person name="Morin E."/>
            <person name="San Clemente H."/>
            <person name="Chen E.C.H."/>
            <person name="De La Providencia I."/>
            <person name="Hainaut M."/>
            <person name="Kuo A."/>
            <person name="Kohler A."/>
            <person name="Murat C."/>
            <person name="Tang N."/>
            <person name="Roy S."/>
            <person name="Loubradou J."/>
            <person name="Henrissat B."/>
            <person name="Grigoriev I.V."/>
            <person name="Corradi N."/>
            <person name="Roux C."/>
            <person name="Martin F.M."/>
        </authorList>
    </citation>
    <scope>NUCLEOTIDE SEQUENCE [LARGE SCALE GENOMIC DNA]</scope>
    <source>
        <strain evidence="1 2">DAOM 227022</strain>
    </source>
</reference>
<comment type="caution">
    <text evidence="1">The sequence shown here is derived from an EMBL/GenBank/DDBJ whole genome shotgun (WGS) entry which is preliminary data.</text>
</comment>
<proteinExistence type="predicted"/>
<sequence length="87" mass="10225">MREGELEATIQEIIIAMINNDDLFIKEEEEEEENFFSDSKIINLDEENTNNLIIADFLHLDVPDFEEKCNEDNINSNIRLFNKEFGV</sequence>
<name>A0A397SLY2_9GLOM</name>
<accession>A0A397SLY2</accession>
<gene>
    <name evidence="1" type="ORF">C1645_828941</name>
</gene>
<dbReference type="OrthoDB" id="2489774at2759"/>
<evidence type="ECO:0000313" key="2">
    <source>
        <dbReference type="Proteomes" id="UP000265703"/>
    </source>
</evidence>
<organism evidence="1 2">
    <name type="scientific">Glomus cerebriforme</name>
    <dbReference type="NCBI Taxonomy" id="658196"/>
    <lineage>
        <taxon>Eukaryota</taxon>
        <taxon>Fungi</taxon>
        <taxon>Fungi incertae sedis</taxon>
        <taxon>Mucoromycota</taxon>
        <taxon>Glomeromycotina</taxon>
        <taxon>Glomeromycetes</taxon>
        <taxon>Glomerales</taxon>
        <taxon>Glomeraceae</taxon>
        <taxon>Glomus</taxon>
    </lineage>
</organism>
<dbReference type="Proteomes" id="UP000265703">
    <property type="component" value="Unassembled WGS sequence"/>
</dbReference>
<protein>
    <submittedName>
        <fullName evidence="1">Uncharacterized protein</fullName>
    </submittedName>
</protein>